<evidence type="ECO:0000256" key="1">
    <source>
        <dbReference type="ARBA" id="ARBA00022448"/>
    </source>
</evidence>
<accession>A0AB33JCE9</accession>
<dbReference type="GO" id="GO:0043190">
    <property type="term" value="C:ATP-binding cassette (ABC) transporter complex"/>
    <property type="evidence" value="ECO:0007669"/>
    <property type="project" value="InterPro"/>
</dbReference>
<keyword evidence="3 5" id="KW-0067">ATP-binding</keyword>
<dbReference type="AlphaFoldDB" id="A0AB33JCE9"/>
<keyword evidence="2" id="KW-0547">Nucleotide-binding</keyword>
<gene>
    <name evidence="5" type="primary">lptB</name>
    <name evidence="5" type="ORF">GTC17260_23330</name>
</gene>
<protein>
    <submittedName>
        <fullName evidence="5">LPS export ABC transporter ATP-binding protein</fullName>
    </submittedName>
</protein>
<dbReference type="FunFam" id="3.40.50.300:FF:000151">
    <property type="entry name" value="Lipopolysaccharide ABC transporter ATP-binding protein"/>
    <property type="match status" value="1"/>
</dbReference>
<dbReference type="EMBL" id="AP035788">
    <property type="protein sequence ID" value="BFO79698.1"/>
    <property type="molecule type" value="Genomic_DNA"/>
</dbReference>
<dbReference type="PROSITE" id="PS50893">
    <property type="entry name" value="ABC_TRANSPORTER_2"/>
    <property type="match status" value="1"/>
</dbReference>
<dbReference type="InterPro" id="IPR051120">
    <property type="entry name" value="ABC_AA/LPS_Transport"/>
</dbReference>
<dbReference type="CDD" id="cd03218">
    <property type="entry name" value="ABC_YhbG"/>
    <property type="match status" value="1"/>
</dbReference>
<proteinExistence type="predicted"/>
<evidence type="ECO:0000256" key="2">
    <source>
        <dbReference type="ARBA" id="ARBA00022741"/>
    </source>
</evidence>
<dbReference type="Gene3D" id="3.40.50.300">
    <property type="entry name" value="P-loop containing nucleotide triphosphate hydrolases"/>
    <property type="match status" value="1"/>
</dbReference>
<dbReference type="InterPro" id="IPR027417">
    <property type="entry name" value="P-loop_NTPase"/>
</dbReference>
<feature type="domain" description="ABC transporter" evidence="4">
    <location>
        <begin position="19"/>
        <end position="251"/>
    </location>
</feature>
<keyword evidence="1" id="KW-0813">Transport</keyword>
<dbReference type="NCBIfam" id="TIGR04406">
    <property type="entry name" value="LPS_export_lptB"/>
    <property type="match status" value="1"/>
</dbReference>
<name>A0AB33JCE9_9BACT</name>
<dbReference type="PANTHER" id="PTHR45772">
    <property type="entry name" value="CONSERVED COMPONENT OF ABC TRANSPORTER FOR NATURAL AMINO ACIDS-RELATED"/>
    <property type="match status" value="1"/>
</dbReference>
<sequence>MMSETDNGQVYGDGEKLVLRTEGLVKRYGKRTVANGVSINVRQGEIVGLLGPNGAGKTTSFYMTTGLVVPNEGHVYINDEEITYDPVYKRARKGIGYLPQEASVFRKMSVEDNIMSVLEMTKLNHEQQLERLETLIREFRLGKVRKNKGDQLSGGERRRTEIARCLAIDPKFIMLDEPFAGVDPIAVEDIQHIVWQLKYRNIGILITDHNVQETLTITDRAYLLFEGRILFQGNPEELANNKIVREKYLSNSFVLRKKDFQMIDEEKRKREAEAM</sequence>
<dbReference type="InterPro" id="IPR003593">
    <property type="entry name" value="AAA+_ATPase"/>
</dbReference>
<dbReference type="SMART" id="SM00382">
    <property type="entry name" value="AAA"/>
    <property type="match status" value="1"/>
</dbReference>
<reference evidence="5" key="1">
    <citation type="submission" date="2024-07" db="EMBL/GenBank/DDBJ databases">
        <title>Complete genome sequence of Prevotella sp. YM-2024 GTC17260.</title>
        <authorList>
            <person name="Hayashi M."/>
            <person name="Muto Y."/>
            <person name="Tanaka K."/>
            <person name="Niwa H."/>
        </authorList>
    </citation>
    <scope>NUCLEOTIDE SEQUENCE</scope>
    <source>
        <strain evidence="5">GTC17260</strain>
    </source>
</reference>
<dbReference type="InterPro" id="IPR030921">
    <property type="entry name" value="LPS_export_LptB"/>
</dbReference>
<evidence type="ECO:0000259" key="4">
    <source>
        <dbReference type="PROSITE" id="PS50893"/>
    </source>
</evidence>
<dbReference type="PANTHER" id="PTHR45772:SF10">
    <property type="entry name" value="LIPOPOLYSACCHARIDE EXPORT SYSTEM ATP-BINDING PROTEIN LPTB"/>
    <property type="match status" value="1"/>
</dbReference>
<evidence type="ECO:0000313" key="5">
    <source>
        <dbReference type="EMBL" id="BFO79698.1"/>
    </source>
</evidence>
<dbReference type="Pfam" id="PF00005">
    <property type="entry name" value="ABC_tran"/>
    <property type="match status" value="1"/>
</dbReference>
<dbReference type="SUPFAM" id="SSF52540">
    <property type="entry name" value="P-loop containing nucleoside triphosphate hydrolases"/>
    <property type="match status" value="1"/>
</dbReference>
<dbReference type="InterPro" id="IPR003439">
    <property type="entry name" value="ABC_transporter-like_ATP-bd"/>
</dbReference>
<evidence type="ECO:0000256" key="3">
    <source>
        <dbReference type="ARBA" id="ARBA00022840"/>
    </source>
</evidence>
<dbReference type="GO" id="GO:0016887">
    <property type="term" value="F:ATP hydrolysis activity"/>
    <property type="evidence" value="ECO:0007669"/>
    <property type="project" value="InterPro"/>
</dbReference>
<dbReference type="GO" id="GO:0005524">
    <property type="term" value="F:ATP binding"/>
    <property type="evidence" value="ECO:0007669"/>
    <property type="project" value="UniProtKB-KW"/>
</dbReference>
<dbReference type="GO" id="GO:0055085">
    <property type="term" value="P:transmembrane transport"/>
    <property type="evidence" value="ECO:0007669"/>
    <property type="project" value="InterPro"/>
</dbReference>
<organism evidence="5">
    <name type="scientific">Prevotella sp. GTC17260</name>
    <dbReference type="NCBI Taxonomy" id="3236796"/>
    <lineage>
        <taxon>Bacteria</taxon>
        <taxon>Pseudomonadati</taxon>
        <taxon>Bacteroidota</taxon>
        <taxon>Bacteroidia</taxon>
        <taxon>Bacteroidales</taxon>
        <taxon>Prevotellaceae</taxon>
        <taxon>Prevotella</taxon>
    </lineage>
</organism>